<dbReference type="PANTHER" id="PTHR23354">
    <property type="entry name" value="NUCLEOLAR PROTEIN 7/ESTROGEN RECEPTOR COACTIVATOR-RELATED"/>
    <property type="match status" value="1"/>
</dbReference>
<dbReference type="InterPro" id="IPR006571">
    <property type="entry name" value="TLDc_dom"/>
</dbReference>
<accession>A0A3R7M9V1</accession>
<dbReference type="GO" id="GO:0004386">
    <property type="term" value="F:helicase activity"/>
    <property type="evidence" value="ECO:0007669"/>
    <property type="project" value="UniProtKB-KW"/>
</dbReference>
<evidence type="ECO:0000256" key="7">
    <source>
        <dbReference type="ARBA" id="ARBA00039594"/>
    </source>
</evidence>
<dbReference type="AlphaFoldDB" id="A0A3R7M9V1"/>
<comment type="caution">
    <text evidence="12">The sequence shown here is derived from an EMBL/GenBank/DDBJ whole genome shotgun (WGS) entry which is preliminary data.</text>
</comment>
<organism evidence="12 13">
    <name type="scientific">Trypanosoma rangeli</name>
    <dbReference type="NCBI Taxonomy" id="5698"/>
    <lineage>
        <taxon>Eukaryota</taxon>
        <taxon>Discoba</taxon>
        <taxon>Euglenozoa</taxon>
        <taxon>Kinetoplastea</taxon>
        <taxon>Metakinetoplastina</taxon>
        <taxon>Trypanosomatida</taxon>
        <taxon>Trypanosomatidae</taxon>
        <taxon>Trypanosoma</taxon>
        <taxon>Herpetosoma</taxon>
    </lineage>
</organism>
<comment type="subcellular location">
    <subcellularLocation>
        <location evidence="3">Cytoplasm</location>
    </subcellularLocation>
    <subcellularLocation>
        <location evidence="2">Lysosome</location>
    </subcellularLocation>
    <subcellularLocation>
        <location evidence="1">Membrane</location>
    </subcellularLocation>
</comment>
<protein>
    <recommendedName>
        <fullName evidence="7">MTOR-associated protein MEAK7</fullName>
    </recommendedName>
    <alternativeName>
        <fullName evidence="9">TBC/LysM-associated domain-containing protein 1</fullName>
    </alternativeName>
    <alternativeName>
        <fullName evidence="8">TLD domain-containing protein 1</fullName>
    </alternativeName>
</protein>
<reference evidence="12 13" key="1">
    <citation type="journal article" date="2018" name="BMC Genomics">
        <title>Genomic comparison of Trypanosoma conorhini and Trypanosoma rangeli to Trypanosoma cruzi strains of high and low virulence.</title>
        <authorList>
            <person name="Bradwell K.R."/>
            <person name="Koparde V.N."/>
            <person name="Matveyev A.V."/>
            <person name="Serrano M.G."/>
            <person name="Alves J.M."/>
            <person name="Parikh H."/>
            <person name="Huang B."/>
            <person name="Lee V."/>
            <person name="Espinosa-Alvarez O."/>
            <person name="Ortiz P.A."/>
            <person name="Costa-Martins A.G."/>
            <person name="Teixeira M.M."/>
            <person name="Buck G.A."/>
        </authorList>
    </citation>
    <scope>NUCLEOTIDE SEQUENCE [LARGE SCALE GENOMIC DNA]</scope>
    <source>
        <strain evidence="12 13">AM80</strain>
    </source>
</reference>
<dbReference type="GO" id="GO:0006979">
    <property type="term" value="P:response to oxidative stress"/>
    <property type="evidence" value="ECO:0007669"/>
    <property type="project" value="TreeGrafter"/>
</dbReference>
<keyword evidence="6" id="KW-0458">Lysosome</keyword>
<evidence type="ECO:0000256" key="2">
    <source>
        <dbReference type="ARBA" id="ARBA00004371"/>
    </source>
</evidence>
<dbReference type="GO" id="GO:0005764">
    <property type="term" value="C:lysosome"/>
    <property type="evidence" value="ECO:0007669"/>
    <property type="project" value="UniProtKB-SubCell"/>
</dbReference>
<dbReference type="Pfam" id="PF07534">
    <property type="entry name" value="TLD"/>
    <property type="match status" value="2"/>
</dbReference>
<evidence type="ECO:0000256" key="3">
    <source>
        <dbReference type="ARBA" id="ARBA00004496"/>
    </source>
</evidence>
<evidence type="ECO:0000256" key="1">
    <source>
        <dbReference type="ARBA" id="ARBA00004370"/>
    </source>
</evidence>
<evidence type="ECO:0000256" key="10">
    <source>
        <dbReference type="SAM" id="MobiDB-lite"/>
    </source>
</evidence>
<dbReference type="GO" id="GO:0005634">
    <property type="term" value="C:nucleus"/>
    <property type="evidence" value="ECO:0007669"/>
    <property type="project" value="TreeGrafter"/>
</dbReference>
<keyword evidence="13" id="KW-1185">Reference proteome</keyword>
<keyword evidence="5" id="KW-0472">Membrane</keyword>
<keyword evidence="4" id="KW-0963">Cytoplasm</keyword>
<dbReference type="VEuPathDB" id="TriTrypDB:TRSC58_00764"/>
<evidence type="ECO:0000256" key="4">
    <source>
        <dbReference type="ARBA" id="ARBA00022490"/>
    </source>
</evidence>
<feature type="compositionally biased region" description="Polar residues" evidence="10">
    <location>
        <begin position="25"/>
        <end position="34"/>
    </location>
</feature>
<keyword evidence="12" id="KW-0067">ATP-binding</keyword>
<dbReference type="PANTHER" id="PTHR23354:SF131">
    <property type="entry name" value="MTOR-ASSOCIATED PROTEIN MEAK7"/>
    <property type="match status" value="1"/>
</dbReference>
<proteinExistence type="predicted"/>
<dbReference type="GeneID" id="40330610"/>
<evidence type="ECO:0000313" key="13">
    <source>
        <dbReference type="Proteomes" id="UP000283634"/>
    </source>
</evidence>
<dbReference type="OMA" id="GAFCESD"/>
<evidence type="ECO:0000256" key="5">
    <source>
        <dbReference type="ARBA" id="ARBA00023136"/>
    </source>
</evidence>
<evidence type="ECO:0000256" key="9">
    <source>
        <dbReference type="ARBA" id="ARBA00042134"/>
    </source>
</evidence>
<evidence type="ECO:0000259" key="11">
    <source>
        <dbReference type="PROSITE" id="PS51886"/>
    </source>
</evidence>
<evidence type="ECO:0000313" key="12">
    <source>
        <dbReference type="EMBL" id="RNF02048.1"/>
    </source>
</evidence>
<feature type="region of interest" description="Disordered" evidence="10">
    <location>
        <begin position="146"/>
        <end position="171"/>
    </location>
</feature>
<dbReference type="RefSeq" id="XP_029236690.1">
    <property type="nucleotide sequence ID" value="XM_029383510.1"/>
</dbReference>
<keyword evidence="12" id="KW-0347">Helicase</keyword>
<name>A0A3R7M9V1_TRYRA</name>
<sequence length="325" mass="36324">MGQTQFVKEEPGKEEVQGREEENMPASSQVLTSSTMPNENCLSLHDMARPAPRLLGFAFGEELHCILPESLSVIIANALPSSCWPVSPRQPQWHLLYNSQIHGRSFQKLVQGLVDKGPTLIVIRACDSANVFGGFSMESWQTVAAREKQDKNRSAAARRAAREGHDTQGITHRPVNQDRAFFGGENCFLFSNKDGGVIYRARSSVNSNFMYCFDAHPHSDKIGIGMGGQPGHFGWFLDRWLERGACHGVRCATFGNPRLTDAEEWLIDVVEAYTLLPDFVEALSKVSQGMAERESCLKKRANDADKVLLELYGFHTFDCRERPEC</sequence>
<gene>
    <name evidence="12" type="ORF">TraAM80_06677</name>
</gene>
<evidence type="ECO:0000256" key="6">
    <source>
        <dbReference type="ARBA" id="ARBA00023228"/>
    </source>
</evidence>
<feature type="domain" description="TLDc" evidence="11">
    <location>
        <begin position="65"/>
        <end position="276"/>
    </location>
</feature>
<keyword evidence="12" id="KW-0378">Hydrolase</keyword>
<keyword evidence="12" id="KW-0547">Nucleotide-binding</keyword>
<dbReference type="GO" id="GO:0016020">
    <property type="term" value="C:membrane"/>
    <property type="evidence" value="ECO:0007669"/>
    <property type="project" value="UniProtKB-SubCell"/>
</dbReference>
<dbReference type="PROSITE" id="PS51886">
    <property type="entry name" value="TLDC"/>
    <property type="match status" value="1"/>
</dbReference>
<feature type="region of interest" description="Disordered" evidence="10">
    <location>
        <begin position="1"/>
        <end position="34"/>
    </location>
</feature>
<dbReference type="SMART" id="SM00584">
    <property type="entry name" value="TLDc"/>
    <property type="match status" value="1"/>
</dbReference>
<dbReference type="EMBL" id="MKGL01000249">
    <property type="protein sequence ID" value="RNF02048.1"/>
    <property type="molecule type" value="Genomic_DNA"/>
</dbReference>
<feature type="compositionally biased region" description="Basic and acidic residues" evidence="10">
    <location>
        <begin position="7"/>
        <end position="22"/>
    </location>
</feature>
<dbReference type="OrthoDB" id="289228at2759"/>
<dbReference type="Proteomes" id="UP000283634">
    <property type="component" value="Unassembled WGS sequence"/>
</dbReference>
<evidence type="ECO:0000256" key="8">
    <source>
        <dbReference type="ARBA" id="ARBA00041780"/>
    </source>
</evidence>